<evidence type="ECO:0000256" key="3">
    <source>
        <dbReference type="ARBA" id="ARBA00022723"/>
    </source>
</evidence>
<dbReference type="UniPathway" id="UPA00109">
    <property type="reaction ID" value="UER00182"/>
</dbReference>
<feature type="site" description="Important for catalytic activity and substrate specificity; stabilizes the transition state when the phosphoryl donor is PPi; prevents ATP from binding by mimicking the alpha-phosphate group of ATP" evidence="6">
    <location>
        <position position="129"/>
    </location>
</feature>
<dbReference type="GO" id="GO:0005737">
    <property type="term" value="C:cytoplasm"/>
    <property type="evidence" value="ECO:0007669"/>
    <property type="project" value="UniProtKB-SubCell"/>
</dbReference>
<dbReference type="Gene3D" id="3.40.50.460">
    <property type="entry name" value="Phosphofructokinase domain"/>
    <property type="match status" value="1"/>
</dbReference>
<dbReference type="EMBL" id="BNJF01000007">
    <property type="protein sequence ID" value="GHO50175.1"/>
    <property type="molecule type" value="Genomic_DNA"/>
</dbReference>
<keyword evidence="5 6" id="KW-0460">Magnesium</keyword>
<dbReference type="GO" id="GO:0006002">
    <property type="term" value="P:fructose 6-phosphate metabolic process"/>
    <property type="evidence" value="ECO:0007669"/>
    <property type="project" value="InterPro"/>
</dbReference>
<comment type="caution">
    <text evidence="6">Lacks conserved residue(s) required for the propagation of feature annotation.</text>
</comment>
<evidence type="ECO:0000313" key="9">
    <source>
        <dbReference type="Proteomes" id="UP000612362"/>
    </source>
</evidence>
<feature type="active site" description="Proton acceptor" evidence="6">
    <location>
        <position position="158"/>
    </location>
</feature>
<dbReference type="Pfam" id="PF00365">
    <property type="entry name" value="PFK"/>
    <property type="match status" value="1"/>
</dbReference>
<dbReference type="EC" id="2.7.1.90" evidence="6"/>
<proteinExistence type="inferred from homology"/>
<keyword evidence="4 6" id="KW-0418">Kinase</keyword>
<accession>A0A8J3IBE3</accession>
<dbReference type="GO" id="GO:0003872">
    <property type="term" value="F:6-phosphofructokinase activity"/>
    <property type="evidence" value="ECO:0007669"/>
    <property type="project" value="UniProtKB-UniRule"/>
</dbReference>
<dbReference type="InterPro" id="IPR022953">
    <property type="entry name" value="ATP_PFK"/>
</dbReference>
<comment type="cofactor">
    <cofactor evidence="1 6">
        <name>Mg(2+)</name>
        <dbReference type="ChEBI" id="CHEBI:18420"/>
    </cofactor>
</comment>
<evidence type="ECO:0000256" key="5">
    <source>
        <dbReference type="ARBA" id="ARBA00022842"/>
    </source>
</evidence>
<feature type="site" description="Important for catalytic activity; stabilizes the transition state when the phosphoryl donor is PPi" evidence="6">
    <location>
        <position position="155"/>
    </location>
</feature>
<dbReference type="PRINTS" id="PR00476">
    <property type="entry name" value="PHFRCTKINASE"/>
</dbReference>
<dbReference type="AlphaFoldDB" id="A0A8J3IBE3"/>
<comment type="pathway">
    <text evidence="6">Carbohydrate degradation; glycolysis; D-glyceraldehyde 3-phosphate and glycerone phosphate from D-glucose: step 3/4.</text>
</comment>
<comment type="function">
    <text evidence="6">Catalyzes the phosphorylation of D-fructose 6-phosphate, the first committing step of glycolysis. Uses inorganic phosphate (PPi) as phosphoryl donor instead of ATP like common ATP-dependent phosphofructokinases (ATP-PFKs), which renders the reaction reversible, and can thus function both in glycolysis and gluconeogenesis. Consistently, PPi-PFK can replace the enzymes of both the forward (ATP-PFK) and reverse (fructose-bisphosphatase (FBPase)) reactions.</text>
</comment>
<feature type="binding site" evidence="6">
    <location>
        <begin position="203"/>
        <end position="205"/>
    </location>
    <ligand>
        <name>substrate</name>
    </ligand>
</feature>
<dbReference type="InterPro" id="IPR011404">
    <property type="entry name" value="PPi-PFK"/>
</dbReference>
<keyword evidence="6" id="KW-0324">Glycolysis</keyword>
<feature type="domain" description="Phosphofructokinase" evidence="7">
    <location>
        <begin position="26"/>
        <end position="339"/>
    </location>
</feature>
<comment type="subunit">
    <text evidence="6">Homodimer.</text>
</comment>
<dbReference type="InterPro" id="IPR035966">
    <property type="entry name" value="PKF_sf"/>
</dbReference>
<comment type="caution">
    <text evidence="8">The sequence shown here is derived from an EMBL/GenBank/DDBJ whole genome shotgun (WGS) entry which is preliminary data.</text>
</comment>
<dbReference type="InterPro" id="IPR000023">
    <property type="entry name" value="Phosphofructokinase_dom"/>
</dbReference>
<keyword evidence="9" id="KW-1185">Reference proteome</keyword>
<dbReference type="GO" id="GO:0047334">
    <property type="term" value="F:diphosphate-fructose-6-phosphate 1-phosphotransferase activity"/>
    <property type="evidence" value="ECO:0007669"/>
    <property type="project" value="UniProtKB-EC"/>
</dbReference>
<comment type="activity regulation">
    <text evidence="6">Non-allosteric.</text>
</comment>
<dbReference type="GO" id="GO:0046872">
    <property type="term" value="F:metal ion binding"/>
    <property type="evidence" value="ECO:0007669"/>
    <property type="project" value="UniProtKB-KW"/>
</dbReference>
<reference evidence="8" key="1">
    <citation type="submission" date="2020-10" db="EMBL/GenBank/DDBJ databases">
        <title>Taxonomic study of unclassified bacteria belonging to the class Ktedonobacteria.</title>
        <authorList>
            <person name="Yabe S."/>
            <person name="Wang C.M."/>
            <person name="Zheng Y."/>
            <person name="Sakai Y."/>
            <person name="Cavaletti L."/>
            <person name="Monciardini P."/>
            <person name="Donadio S."/>
        </authorList>
    </citation>
    <scope>NUCLEOTIDE SEQUENCE</scope>
    <source>
        <strain evidence="8">SOSP1-1</strain>
    </source>
</reference>
<feature type="binding site" evidence="6">
    <location>
        <position position="260"/>
    </location>
    <ligand>
        <name>substrate</name>
    </ligand>
</feature>
<comment type="catalytic activity">
    <reaction evidence="6">
        <text>beta-D-fructose 6-phosphate + diphosphate = beta-D-fructose 1,6-bisphosphate + phosphate + H(+)</text>
        <dbReference type="Rhea" id="RHEA:13613"/>
        <dbReference type="ChEBI" id="CHEBI:15378"/>
        <dbReference type="ChEBI" id="CHEBI:32966"/>
        <dbReference type="ChEBI" id="CHEBI:33019"/>
        <dbReference type="ChEBI" id="CHEBI:43474"/>
        <dbReference type="ChEBI" id="CHEBI:57634"/>
        <dbReference type="EC" id="2.7.1.90"/>
    </reaction>
</comment>
<protein>
    <recommendedName>
        <fullName evidence="6">Pyrophosphate--fructose 6-phosphate 1-phosphotransferase</fullName>
        <ecNumber evidence="6">2.7.1.90</ecNumber>
    </recommendedName>
    <alternativeName>
        <fullName evidence="6">6-phosphofructokinase, pyrophosphate dependent</fullName>
    </alternativeName>
    <alternativeName>
        <fullName evidence="6">PPi-dependent phosphofructokinase</fullName>
        <shortName evidence="6">PPi-PFK</shortName>
    </alternativeName>
    <alternativeName>
        <fullName evidence="6">Pyrophosphate-dependent 6-phosphofructose-1-kinase</fullName>
    </alternativeName>
</protein>
<gene>
    <name evidence="6 8" type="primary">pfp</name>
    <name evidence="8" type="ORF">KSX_83380</name>
</gene>
<comment type="similarity">
    <text evidence="6">Belongs to the phosphofructokinase type A (PFKA) family. PPi-dependent PFK group II subfamily. Clade 'B2' sub-subfamily.</text>
</comment>
<comment type="subcellular location">
    <subcellularLocation>
        <location evidence="6">Cytoplasm</location>
    </subcellularLocation>
</comment>
<name>A0A8J3IBE3_9CHLR</name>
<dbReference type="NCBIfam" id="NF010675">
    <property type="entry name" value="PRK14072.1"/>
    <property type="match status" value="1"/>
</dbReference>
<evidence type="ECO:0000256" key="1">
    <source>
        <dbReference type="ARBA" id="ARBA00001946"/>
    </source>
</evidence>
<dbReference type="PIRSF" id="PIRSF036483">
    <property type="entry name" value="PFK_XF0274"/>
    <property type="match status" value="1"/>
</dbReference>
<evidence type="ECO:0000256" key="2">
    <source>
        <dbReference type="ARBA" id="ARBA00022679"/>
    </source>
</evidence>
<organism evidence="8 9">
    <name type="scientific">Ktedonospora formicarum</name>
    <dbReference type="NCBI Taxonomy" id="2778364"/>
    <lineage>
        <taxon>Bacteria</taxon>
        <taxon>Bacillati</taxon>
        <taxon>Chloroflexota</taxon>
        <taxon>Ktedonobacteria</taxon>
        <taxon>Ktedonobacterales</taxon>
        <taxon>Ktedonobacteraceae</taxon>
        <taxon>Ktedonospora</taxon>
    </lineage>
</organism>
<feature type="binding site" evidence="6">
    <location>
        <begin position="156"/>
        <end position="158"/>
    </location>
    <ligand>
        <name>substrate</name>
    </ligand>
</feature>
<dbReference type="HAMAP" id="MF_01978">
    <property type="entry name" value="Phosphofructokinase_II_B2"/>
    <property type="match status" value="1"/>
</dbReference>
<keyword evidence="2 6" id="KW-0808">Transferase</keyword>
<feature type="binding site" evidence="6">
    <location>
        <position position="128"/>
    </location>
    <ligand>
        <name>Mg(2+)</name>
        <dbReference type="ChEBI" id="CHEBI:18420"/>
        <note>catalytic</note>
    </ligand>
</feature>
<dbReference type="PANTHER" id="PTHR45770">
    <property type="entry name" value="ATP-DEPENDENT 6-PHOSPHOFRUCTOKINASE 1"/>
    <property type="match status" value="1"/>
</dbReference>
<sequence length="420" mass="46121">MCPGRQTDQGTSFGGKALASLRSGNLLIGQSGGATAVINASLVGAVEAALNDTRIKGVYGMHYGIAGLLNEDLLDLRQQPDTLWPQLLYTPSAALGSCRYKLKEQDIEKALTIFRRYDIRYLLYIGGNDSADTAHRLALAARKSNYELYAISIPKTIDNDLPFTDHSPGYGSAARFLATATQDSTMNTLSMPSHYPVKIIETMGRNAGWLAASSALGKHDESDAPHIILIPEQTFRAERFLAQVEEAYRRYGYVVVVASEALRDEQGQALGASGQVGVDAFQHPLLSGTAQALVELVKQELHLRARFDKPGDFQRMSSRYASPVDRQEAYLVGQEAVKAALRGENDKMITLVRHDEPTYHCSTGLVDLKNVANVQHLIPETYFDAHNAMVTPAFYTYAQPLIGEPLTRYPRVDTTKVITL</sequence>
<keyword evidence="6" id="KW-0963">Cytoplasm</keyword>
<dbReference type="SUPFAM" id="SSF53784">
    <property type="entry name" value="Phosphofructokinase"/>
    <property type="match status" value="1"/>
</dbReference>
<evidence type="ECO:0000313" key="8">
    <source>
        <dbReference type="EMBL" id="GHO50175.1"/>
    </source>
</evidence>
<evidence type="ECO:0000259" key="7">
    <source>
        <dbReference type="Pfam" id="PF00365"/>
    </source>
</evidence>
<dbReference type="Proteomes" id="UP000612362">
    <property type="component" value="Unassembled WGS sequence"/>
</dbReference>
<keyword evidence="3 6" id="KW-0479">Metal-binding</keyword>
<dbReference type="Gene3D" id="3.40.50.450">
    <property type="match status" value="1"/>
</dbReference>
<evidence type="ECO:0000256" key="4">
    <source>
        <dbReference type="ARBA" id="ARBA00022777"/>
    </source>
</evidence>
<dbReference type="InterPro" id="IPR050929">
    <property type="entry name" value="PFKA"/>
</dbReference>
<feature type="binding site" evidence="6">
    <location>
        <position position="33"/>
    </location>
    <ligand>
        <name>diphosphate</name>
        <dbReference type="ChEBI" id="CHEBI:33019"/>
    </ligand>
</feature>
<evidence type="ECO:0000256" key="6">
    <source>
        <dbReference type="HAMAP-Rule" id="MF_01978"/>
    </source>
</evidence>